<reference evidence="3" key="2">
    <citation type="submission" date="2020-09" db="EMBL/GenBank/DDBJ databases">
        <authorList>
            <person name="Sun Q."/>
            <person name="Zhou Y."/>
        </authorList>
    </citation>
    <scope>NUCLEOTIDE SEQUENCE</scope>
    <source>
        <strain evidence="3">CGMCC 1.12187</strain>
    </source>
</reference>
<feature type="transmembrane region" description="Helical" evidence="2">
    <location>
        <begin position="216"/>
        <end position="243"/>
    </location>
</feature>
<feature type="compositionally biased region" description="Low complexity" evidence="1">
    <location>
        <begin position="124"/>
        <end position="136"/>
    </location>
</feature>
<evidence type="ECO:0000313" key="3">
    <source>
        <dbReference type="EMBL" id="GGG57925.1"/>
    </source>
</evidence>
<feature type="region of interest" description="Disordered" evidence="1">
    <location>
        <begin position="1"/>
        <end position="136"/>
    </location>
</feature>
<feature type="transmembrane region" description="Helical" evidence="2">
    <location>
        <begin position="164"/>
        <end position="181"/>
    </location>
</feature>
<feature type="compositionally biased region" description="Gly residues" evidence="1">
    <location>
        <begin position="99"/>
        <end position="123"/>
    </location>
</feature>
<dbReference type="AlphaFoldDB" id="A0A917LUB8"/>
<protein>
    <recommendedName>
        <fullName evidence="5">DUF4190 domain-containing protein</fullName>
    </recommendedName>
</protein>
<evidence type="ECO:0000256" key="1">
    <source>
        <dbReference type="SAM" id="MobiDB-lite"/>
    </source>
</evidence>
<keyword evidence="2" id="KW-0812">Transmembrane</keyword>
<feature type="transmembrane region" description="Helical" evidence="2">
    <location>
        <begin position="187"/>
        <end position="204"/>
    </location>
</feature>
<sequence>MTSWRRTATDRKGNAMSQNDNTSEPSGTGAGGSSSYGGDDVPEYGQRVEGAPSGPSYEPPRYGQGSAGDQYASPQYGQGQYGQGQQGSYPPPSYDQGQYGQGQYGQGQYGQGQYGQGQYGQGQYGQDQYPQGQYGQGQYAQQGYPGQYQGQYDMGQYGGAPKPAGTGLGIAALVLGILSLLTSWLLGFGLIPGLVGLVLGIVALRKLGRVPGASKAMPVVGIVLSVLGILASVLMFVLVASFMGPLMDAINGPCSQYLNDQAALEQCLTDELGMDTIPQ</sequence>
<keyword evidence="4" id="KW-1185">Reference proteome</keyword>
<comment type="caution">
    <text evidence="3">The sequence shown here is derived from an EMBL/GenBank/DDBJ whole genome shotgun (WGS) entry which is preliminary data.</text>
</comment>
<accession>A0A917LUB8</accession>
<dbReference type="EMBL" id="BMEQ01000009">
    <property type="protein sequence ID" value="GGG57925.1"/>
    <property type="molecule type" value="Genomic_DNA"/>
</dbReference>
<keyword evidence="2" id="KW-1133">Transmembrane helix</keyword>
<reference evidence="3" key="1">
    <citation type="journal article" date="2014" name="Int. J. Syst. Evol. Microbiol.">
        <title>Complete genome sequence of Corynebacterium casei LMG S-19264T (=DSM 44701T), isolated from a smear-ripened cheese.</title>
        <authorList>
            <consortium name="US DOE Joint Genome Institute (JGI-PGF)"/>
            <person name="Walter F."/>
            <person name="Albersmeier A."/>
            <person name="Kalinowski J."/>
            <person name="Ruckert C."/>
        </authorList>
    </citation>
    <scope>NUCLEOTIDE SEQUENCE</scope>
    <source>
        <strain evidence="3">CGMCC 1.12187</strain>
    </source>
</reference>
<evidence type="ECO:0008006" key="5">
    <source>
        <dbReference type="Google" id="ProtNLM"/>
    </source>
</evidence>
<keyword evidence="2" id="KW-0472">Membrane</keyword>
<proteinExistence type="predicted"/>
<gene>
    <name evidence="3" type="ORF">GCM10011374_20910</name>
</gene>
<evidence type="ECO:0000256" key="2">
    <source>
        <dbReference type="SAM" id="Phobius"/>
    </source>
</evidence>
<evidence type="ECO:0000313" key="4">
    <source>
        <dbReference type="Proteomes" id="UP000638848"/>
    </source>
</evidence>
<dbReference type="Proteomes" id="UP000638848">
    <property type="component" value="Unassembled WGS sequence"/>
</dbReference>
<name>A0A917LUB8_9MICC</name>
<organism evidence="3 4">
    <name type="scientific">Kocuria dechangensis</name>
    <dbReference type="NCBI Taxonomy" id="1176249"/>
    <lineage>
        <taxon>Bacteria</taxon>
        <taxon>Bacillati</taxon>
        <taxon>Actinomycetota</taxon>
        <taxon>Actinomycetes</taxon>
        <taxon>Micrococcales</taxon>
        <taxon>Micrococcaceae</taxon>
        <taxon>Kocuria</taxon>
    </lineage>
</organism>